<feature type="chain" id="PRO_5019119694" evidence="7">
    <location>
        <begin position="24"/>
        <end position="131"/>
    </location>
</feature>
<comment type="subcellular location">
    <subcellularLocation>
        <location evidence="1">Membrane</location>
        <topology evidence="1">Multi-pass membrane protein</topology>
    </subcellularLocation>
</comment>
<evidence type="ECO:0000256" key="4">
    <source>
        <dbReference type="ARBA" id="ARBA00022989"/>
    </source>
</evidence>
<organism evidence="8 9">
    <name type="scientific">Aliidiomarina soli</name>
    <dbReference type="NCBI Taxonomy" id="1928574"/>
    <lineage>
        <taxon>Bacteria</taxon>
        <taxon>Pseudomonadati</taxon>
        <taxon>Pseudomonadota</taxon>
        <taxon>Gammaproteobacteria</taxon>
        <taxon>Alteromonadales</taxon>
        <taxon>Idiomarinaceae</taxon>
        <taxon>Aliidiomarina</taxon>
    </lineage>
</organism>
<dbReference type="AlphaFoldDB" id="A0A432WLF3"/>
<evidence type="ECO:0000256" key="6">
    <source>
        <dbReference type="SAM" id="Phobius"/>
    </source>
</evidence>
<keyword evidence="7" id="KW-0732">Signal</keyword>
<evidence type="ECO:0000256" key="5">
    <source>
        <dbReference type="ARBA" id="ARBA00023136"/>
    </source>
</evidence>
<feature type="transmembrane region" description="Helical" evidence="6">
    <location>
        <begin position="44"/>
        <end position="61"/>
    </location>
</feature>
<feature type="transmembrane region" description="Helical" evidence="6">
    <location>
        <begin position="102"/>
        <end position="124"/>
    </location>
</feature>
<dbReference type="RefSeq" id="WP_126797703.1">
    <property type="nucleotide sequence ID" value="NZ_PIPO01000001.1"/>
</dbReference>
<evidence type="ECO:0000256" key="2">
    <source>
        <dbReference type="ARBA" id="ARBA00009694"/>
    </source>
</evidence>
<evidence type="ECO:0000256" key="7">
    <source>
        <dbReference type="SAM" id="SignalP"/>
    </source>
</evidence>
<reference evidence="8 9" key="1">
    <citation type="journal article" date="2011" name="Front. Microbiol.">
        <title>Genomic signatures of strain selection and enhancement in Bacillus atrophaeus var. globigii, a historical biowarfare simulant.</title>
        <authorList>
            <person name="Gibbons H.S."/>
            <person name="Broomall S.M."/>
            <person name="McNew L.A."/>
            <person name="Daligault H."/>
            <person name="Chapman C."/>
            <person name="Bruce D."/>
            <person name="Karavis M."/>
            <person name="Krepps M."/>
            <person name="McGregor P.A."/>
            <person name="Hong C."/>
            <person name="Park K.H."/>
            <person name="Akmal A."/>
            <person name="Feldman A."/>
            <person name="Lin J.S."/>
            <person name="Chang W.E."/>
            <person name="Higgs B.W."/>
            <person name="Demirev P."/>
            <person name="Lindquist J."/>
            <person name="Liem A."/>
            <person name="Fochler E."/>
            <person name="Read T.D."/>
            <person name="Tapia R."/>
            <person name="Johnson S."/>
            <person name="Bishop-Lilly K.A."/>
            <person name="Detter C."/>
            <person name="Han C."/>
            <person name="Sozhamannan S."/>
            <person name="Rosenzweig C.N."/>
            <person name="Skowronski E.W."/>
        </authorList>
    </citation>
    <scope>NUCLEOTIDE SEQUENCE [LARGE SCALE GENOMIC DNA]</scope>
    <source>
        <strain evidence="8 9">Y4G10-17</strain>
    </source>
</reference>
<protein>
    <submittedName>
        <fullName evidence="8">DUF423 domain-containing protein</fullName>
    </submittedName>
</protein>
<evidence type="ECO:0000313" key="8">
    <source>
        <dbReference type="EMBL" id="RUO34646.1"/>
    </source>
</evidence>
<evidence type="ECO:0000256" key="3">
    <source>
        <dbReference type="ARBA" id="ARBA00022692"/>
    </source>
</evidence>
<keyword evidence="4 6" id="KW-1133">Transmembrane helix</keyword>
<dbReference type="PANTHER" id="PTHR43461:SF1">
    <property type="entry name" value="TRANSMEMBRANE PROTEIN 256"/>
    <property type="match status" value="1"/>
</dbReference>
<keyword evidence="3 6" id="KW-0812">Transmembrane</keyword>
<dbReference type="Pfam" id="PF04241">
    <property type="entry name" value="DUF423"/>
    <property type="match status" value="1"/>
</dbReference>
<gene>
    <name evidence="8" type="ORF">CWE14_01180</name>
</gene>
<comment type="caution">
    <text evidence="8">The sequence shown here is derived from an EMBL/GenBank/DDBJ whole genome shotgun (WGS) entry which is preliminary data.</text>
</comment>
<feature type="signal peptide" evidence="7">
    <location>
        <begin position="1"/>
        <end position="23"/>
    </location>
</feature>
<accession>A0A432WLF3</accession>
<dbReference type="Proteomes" id="UP000287823">
    <property type="component" value="Unassembled WGS sequence"/>
</dbReference>
<comment type="similarity">
    <text evidence="2">Belongs to the UPF0382 family.</text>
</comment>
<dbReference type="InterPro" id="IPR006696">
    <property type="entry name" value="DUF423"/>
</dbReference>
<evidence type="ECO:0000313" key="9">
    <source>
        <dbReference type="Proteomes" id="UP000287823"/>
    </source>
</evidence>
<name>A0A432WLF3_9GAMM</name>
<feature type="transmembrane region" description="Helical" evidence="6">
    <location>
        <begin position="68"/>
        <end position="90"/>
    </location>
</feature>
<dbReference type="GO" id="GO:0005886">
    <property type="term" value="C:plasma membrane"/>
    <property type="evidence" value="ECO:0007669"/>
    <property type="project" value="TreeGrafter"/>
</dbReference>
<dbReference type="PANTHER" id="PTHR43461">
    <property type="entry name" value="TRANSMEMBRANE PROTEIN 256"/>
    <property type="match status" value="1"/>
</dbReference>
<keyword evidence="9" id="KW-1185">Reference proteome</keyword>
<evidence type="ECO:0000256" key="1">
    <source>
        <dbReference type="ARBA" id="ARBA00004141"/>
    </source>
</evidence>
<keyword evidence="5 6" id="KW-0472">Membrane</keyword>
<sequence length="131" mass="13767">MSQIFIVLAGLLGALSVALGAFAAHGLQASLSERSLEVFKTAVHYQFMHTIALFVLGVWLSQQALGNWGTAVGVSWLIGILLFSGSLYWLSLGGPRWLGPVTPLGGLSFIIGWLLLAVAAWRVAGSATNSG</sequence>
<proteinExistence type="inferred from homology"/>
<dbReference type="EMBL" id="PIPO01000001">
    <property type="protein sequence ID" value="RUO34646.1"/>
    <property type="molecule type" value="Genomic_DNA"/>
</dbReference>